<dbReference type="Proteomes" id="UP000831775">
    <property type="component" value="Chromosome"/>
</dbReference>
<keyword evidence="1" id="KW-0812">Transmembrane</keyword>
<protein>
    <recommendedName>
        <fullName evidence="4">Gram-positive cocci surface proteins LPxTG domain-containing protein</fullName>
    </recommendedName>
</protein>
<keyword evidence="3" id="KW-1185">Reference proteome</keyword>
<dbReference type="RefSeq" id="WP_244684959.1">
    <property type="nucleotide sequence ID" value="NZ_CP095043.1"/>
</dbReference>
<feature type="transmembrane region" description="Helical" evidence="1">
    <location>
        <begin position="52"/>
        <end position="73"/>
    </location>
</feature>
<evidence type="ECO:0000256" key="1">
    <source>
        <dbReference type="SAM" id="Phobius"/>
    </source>
</evidence>
<name>A0ABY4FTY0_9MICO</name>
<keyword evidence="1" id="KW-0472">Membrane</keyword>
<organism evidence="2 3">
    <name type="scientific">Leucobacter rhizosphaerae</name>
    <dbReference type="NCBI Taxonomy" id="2932245"/>
    <lineage>
        <taxon>Bacteria</taxon>
        <taxon>Bacillati</taxon>
        <taxon>Actinomycetota</taxon>
        <taxon>Actinomycetes</taxon>
        <taxon>Micrococcales</taxon>
        <taxon>Microbacteriaceae</taxon>
        <taxon>Leucobacter</taxon>
    </lineage>
</organism>
<proteinExistence type="predicted"/>
<gene>
    <name evidence="2" type="ORF">MUN76_12000</name>
</gene>
<dbReference type="EMBL" id="CP095043">
    <property type="protein sequence ID" value="UOQ59763.1"/>
    <property type="molecule type" value="Genomic_DNA"/>
</dbReference>
<keyword evidence="1" id="KW-1133">Transmembrane helix</keyword>
<accession>A0ABY4FTY0</accession>
<sequence>MTVESGATITFPATCAPTTPATPTTGTSAPVVAGTAGGHGVGLAVTGGPASVLPLAAGVLLVGAGGAGILYAIERRRVNA</sequence>
<reference evidence="2 3" key="1">
    <citation type="submission" date="2022-04" db="EMBL/GenBank/DDBJ databases">
        <title>Leucobacter sp. isolated from rhizosphere of onion.</title>
        <authorList>
            <person name="Won M."/>
            <person name="Lee C.-M."/>
            <person name="Woen H.-Y."/>
            <person name="Kwon S.-W."/>
        </authorList>
    </citation>
    <scope>NUCLEOTIDE SEQUENCE [LARGE SCALE GENOMIC DNA]</scope>
    <source>
        <strain evidence="2 3">H25R-14</strain>
    </source>
</reference>
<evidence type="ECO:0008006" key="4">
    <source>
        <dbReference type="Google" id="ProtNLM"/>
    </source>
</evidence>
<evidence type="ECO:0000313" key="3">
    <source>
        <dbReference type="Proteomes" id="UP000831775"/>
    </source>
</evidence>
<evidence type="ECO:0000313" key="2">
    <source>
        <dbReference type="EMBL" id="UOQ59763.1"/>
    </source>
</evidence>